<keyword evidence="3" id="KW-1185">Reference proteome</keyword>
<sequence>MVPRFKSEASERTQMTRVCRESDASHSFAPRRRIRRDQAGLIKSIERLAPVLSREDSIARLVQRAYFYRANLGYCLREERTSTTTTTTTTHPPSLTLSLSRCSSPVFLANASSGFSSL</sequence>
<gene>
    <name evidence="2" type="ORF">DBV15_05088</name>
</gene>
<accession>A0A4S2KYE9</accession>
<evidence type="ECO:0000313" key="3">
    <source>
        <dbReference type="Proteomes" id="UP000310200"/>
    </source>
</evidence>
<name>A0A4S2KYE9_9HYME</name>
<feature type="compositionally biased region" description="Basic and acidic residues" evidence="1">
    <location>
        <begin position="1"/>
        <end position="11"/>
    </location>
</feature>
<reference evidence="2 3" key="1">
    <citation type="journal article" date="2019" name="Philos. Trans. R. Soc. Lond., B, Biol. Sci.">
        <title>Ant behaviour and brain gene expression of defending hosts depend on the ecological success of the intruding social parasite.</title>
        <authorList>
            <person name="Kaur R."/>
            <person name="Stoldt M."/>
            <person name="Jongepier E."/>
            <person name="Feldmeyer B."/>
            <person name="Menzel F."/>
            <person name="Bornberg-Bauer E."/>
            <person name="Foitzik S."/>
        </authorList>
    </citation>
    <scope>NUCLEOTIDE SEQUENCE [LARGE SCALE GENOMIC DNA]</scope>
    <source>
        <tissue evidence="2">Whole body</tissue>
    </source>
</reference>
<evidence type="ECO:0000313" key="2">
    <source>
        <dbReference type="EMBL" id="TGZ55225.1"/>
    </source>
</evidence>
<evidence type="ECO:0000256" key="1">
    <source>
        <dbReference type="SAM" id="MobiDB-lite"/>
    </source>
</evidence>
<comment type="caution">
    <text evidence="2">The sequence shown here is derived from an EMBL/GenBank/DDBJ whole genome shotgun (WGS) entry which is preliminary data.</text>
</comment>
<dbReference type="Proteomes" id="UP000310200">
    <property type="component" value="Unassembled WGS sequence"/>
</dbReference>
<protein>
    <submittedName>
        <fullName evidence="2">Uncharacterized protein</fullName>
    </submittedName>
</protein>
<dbReference type="EMBL" id="QBLH01000476">
    <property type="protein sequence ID" value="TGZ55225.1"/>
    <property type="molecule type" value="Genomic_DNA"/>
</dbReference>
<dbReference type="AlphaFoldDB" id="A0A4S2KYE9"/>
<organism evidence="2 3">
    <name type="scientific">Temnothorax longispinosus</name>
    <dbReference type="NCBI Taxonomy" id="300112"/>
    <lineage>
        <taxon>Eukaryota</taxon>
        <taxon>Metazoa</taxon>
        <taxon>Ecdysozoa</taxon>
        <taxon>Arthropoda</taxon>
        <taxon>Hexapoda</taxon>
        <taxon>Insecta</taxon>
        <taxon>Pterygota</taxon>
        <taxon>Neoptera</taxon>
        <taxon>Endopterygota</taxon>
        <taxon>Hymenoptera</taxon>
        <taxon>Apocrita</taxon>
        <taxon>Aculeata</taxon>
        <taxon>Formicoidea</taxon>
        <taxon>Formicidae</taxon>
        <taxon>Myrmicinae</taxon>
        <taxon>Temnothorax</taxon>
    </lineage>
</organism>
<proteinExistence type="predicted"/>
<feature type="region of interest" description="Disordered" evidence="1">
    <location>
        <begin position="1"/>
        <end position="30"/>
    </location>
</feature>